<comment type="caution">
    <text evidence="1">The sequence shown here is derived from an EMBL/GenBank/DDBJ whole genome shotgun (WGS) entry which is preliminary data.</text>
</comment>
<accession>D1VW03</accession>
<dbReference type="AlphaFoldDB" id="D1VW03"/>
<name>D1VW03_9FIRM</name>
<proteinExistence type="predicted"/>
<organism evidence="1 2">
    <name type="scientific">Peptoniphilus lacrimalis 315-B</name>
    <dbReference type="NCBI Taxonomy" id="596330"/>
    <lineage>
        <taxon>Bacteria</taxon>
        <taxon>Bacillati</taxon>
        <taxon>Bacillota</taxon>
        <taxon>Tissierellia</taxon>
        <taxon>Tissierellales</taxon>
        <taxon>Peptoniphilaceae</taxon>
        <taxon>Peptoniphilus</taxon>
    </lineage>
</organism>
<dbReference type="Proteomes" id="UP000005711">
    <property type="component" value="Unassembled WGS sequence"/>
</dbReference>
<dbReference type="EMBL" id="ADDO01000069">
    <property type="protein sequence ID" value="EFA89284.1"/>
    <property type="molecule type" value="Genomic_DNA"/>
</dbReference>
<protein>
    <submittedName>
        <fullName evidence="1">Uncharacterized protein</fullName>
    </submittedName>
</protein>
<gene>
    <name evidence="1" type="ORF">HMPREF0628_0968</name>
</gene>
<keyword evidence="2" id="KW-1185">Reference proteome</keyword>
<evidence type="ECO:0000313" key="2">
    <source>
        <dbReference type="Proteomes" id="UP000005711"/>
    </source>
</evidence>
<reference evidence="1 2" key="1">
    <citation type="submission" date="2009-12" db="EMBL/GenBank/DDBJ databases">
        <title>Genome Sequence of Peptoniphilus lacrimalis 315-B.</title>
        <authorList>
            <person name="Durkin A.S."/>
            <person name="Madupu R."/>
            <person name="Torralba M."/>
            <person name="Methe B."/>
            <person name="Sutton G."/>
            <person name="Strausberg R.L."/>
            <person name="Nelson K.E."/>
        </authorList>
    </citation>
    <scope>NUCLEOTIDE SEQUENCE [LARGE SCALE GENOMIC DNA]</scope>
    <source>
        <strain evidence="1 2">315-B</strain>
    </source>
</reference>
<sequence>MIIHIMKICKYFRWKIKISKFFHIKNKKGYIKIQVLNVGLNFFLYNFI</sequence>
<evidence type="ECO:0000313" key="1">
    <source>
        <dbReference type="EMBL" id="EFA89284.1"/>
    </source>
</evidence>